<protein>
    <submittedName>
        <fullName evidence="1">Uncharacterized protein</fullName>
    </submittedName>
</protein>
<comment type="caution">
    <text evidence="1">The sequence shown here is derived from an EMBL/GenBank/DDBJ whole genome shotgun (WGS) entry which is preliminary data.</text>
</comment>
<sequence>MDASKKPYGYELIMDLHGCDVSKFNRTSLDNYFEKLCKAIDMKRCNLHFWDDVGLPE</sequence>
<dbReference type="EMBL" id="BARU01020286">
    <property type="protein sequence ID" value="GAH48101.1"/>
    <property type="molecule type" value="Genomic_DNA"/>
</dbReference>
<evidence type="ECO:0000313" key="1">
    <source>
        <dbReference type="EMBL" id="GAH48101.1"/>
    </source>
</evidence>
<dbReference type="AlphaFoldDB" id="X1FR07"/>
<organism evidence="1">
    <name type="scientific">marine sediment metagenome</name>
    <dbReference type="NCBI Taxonomy" id="412755"/>
    <lineage>
        <taxon>unclassified sequences</taxon>
        <taxon>metagenomes</taxon>
        <taxon>ecological metagenomes</taxon>
    </lineage>
</organism>
<reference evidence="1" key="1">
    <citation type="journal article" date="2014" name="Front. Microbiol.">
        <title>High frequency of phylogenetically diverse reductive dehalogenase-homologous genes in deep subseafloor sedimentary metagenomes.</title>
        <authorList>
            <person name="Kawai M."/>
            <person name="Futagami T."/>
            <person name="Toyoda A."/>
            <person name="Takaki Y."/>
            <person name="Nishi S."/>
            <person name="Hori S."/>
            <person name="Arai W."/>
            <person name="Tsubouchi T."/>
            <person name="Morono Y."/>
            <person name="Uchiyama I."/>
            <person name="Ito T."/>
            <person name="Fujiyama A."/>
            <person name="Inagaki F."/>
            <person name="Takami H."/>
        </authorList>
    </citation>
    <scope>NUCLEOTIDE SEQUENCE</scope>
    <source>
        <strain evidence="1">Expedition CK06-06</strain>
    </source>
</reference>
<proteinExistence type="predicted"/>
<dbReference type="Gene3D" id="3.60.90.10">
    <property type="entry name" value="S-adenosylmethionine decarboxylase"/>
    <property type="match status" value="1"/>
</dbReference>
<feature type="non-terminal residue" evidence="1">
    <location>
        <position position="57"/>
    </location>
</feature>
<gene>
    <name evidence="1" type="ORF">S03H2_33341</name>
</gene>
<name>X1FR07_9ZZZZ</name>
<accession>X1FR07</accession>